<dbReference type="AlphaFoldDB" id="A0A5D2NAL3"/>
<evidence type="ECO:0000313" key="3">
    <source>
        <dbReference type="Proteomes" id="UP000322667"/>
    </source>
</evidence>
<dbReference type="EMBL" id="CM017620">
    <property type="protein sequence ID" value="TYI01047.1"/>
    <property type="molecule type" value="Genomic_DNA"/>
</dbReference>
<dbReference type="Proteomes" id="UP000322667">
    <property type="component" value="Chromosome A11"/>
</dbReference>
<feature type="region of interest" description="Disordered" evidence="1">
    <location>
        <begin position="29"/>
        <end position="52"/>
    </location>
</feature>
<reference evidence="2 3" key="1">
    <citation type="submission" date="2019-07" db="EMBL/GenBank/DDBJ databases">
        <title>WGS assembly of Gossypium tomentosum.</title>
        <authorList>
            <person name="Chen Z.J."/>
            <person name="Sreedasyam A."/>
            <person name="Ando A."/>
            <person name="Song Q."/>
            <person name="De L."/>
            <person name="Hulse-Kemp A."/>
            <person name="Ding M."/>
            <person name="Ye W."/>
            <person name="Kirkbride R."/>
            <person name="Jenkins J."/>
            <person name="Plott C."/>
            <person name="Lovell J."/>
            <person name="Lin Y.-M."/>
            <person name="Vaughn R."/>
            <person name="Liu B."/>
            <person name="Li W."/>
            <person name="Simpson S."/>
            <person name="Scheffler B."/>
            <person name="Saski C."/>
            <person name="Grover C."/>
            <person name="Hu G."/>
            <person name="Conover J."/>
            <person name="Carlson J."/>
            <person name="Shu S."/>
            <person name="Boston L."/>
            <person name="Williams M."/>
            <person name="Peterson D."/>
            <person name="Mcgee K."/>
            <person name="Jones D."/>
            <person name="Wendel J."/>
            <person name="Stelly D."/>
            <person name="Grimwood J."/>
            <person name="Schmutz J."/>
        </authorList>
    </citation>
    <scope>NUCLEOTIDE SEQUENCE [LARGE SCALE GENOMIC DNA]</scope>
    <source>
        <strain evidence="2">7179.01</strain>
    </source>
</reference>
<feature type="compositionally biased region" description="Basic and acidic residues" evidence="1">
    <location>
        <begin position="42"/>
        <end position="52"/>
    </location>
</feature>
<sequence>MVNLLTNVHVRFYIICTNQKLTVKKETDHLDTMGKEGRRRSSVNEHKEKENRQLRECNHALREGRRRSSLKQSCLPYECKISRTHGSPGLKNGSSICLLTGYRFPSVDLLCPGFEGCDLRTPRIRP</sequence>
<accession>A0A5D2NAL3</accession>
<evidence type="ECO:0000313" key="2">
    <source>
        <dbReference type="EMBL" id="TYI01047.1"/>
    </source>
</evidence>
<proteinExistence type="predicted"/>
<organism evidence="2 3">
    <name type="scientific">Gossypium tomentosum</name>
    <name type="common">Hawaiian cotton</name>
    <name type="synonym">Gossypium sandvicense</name>
    <dbReference type="NCBI Taxonomy" id="34277"/>
    <lineage>
        <taxon>Eukaryota</taxon>
        <taxon>Viridiplantae</taxon>
        <taxon>Streptophyta</taxon>
        <taxon>Embryophyta</taxon>
        <taxon>Tracheophyta</taxon>
        <taxon>Spermatophyta</taxon>
        <taxon>Magnoliopsida</taxon>
        <taxon>eudicotyledons</taxon>
        <taxon>Gunneridae</taxon>
        <taxon>Pentapetalae</taxon>
        <taxon>rosids</taxon>
        <taxon>malvids</taxon>
        <taxon>Malvales</taxon>
        <taxon>Malvaceae</taxon>
        <taxon>Malvoideae</taxon>
        <taxon>Gossypium</taxon>
    </lineage>
</organism>
<keyword evidence="3" id="KW-1185">Reference proteome</keyword>
<gene>
    <name evidence="2" type="ORF">ES332_A11G174200v1</name>
</gene>
<protein>
    <submittedName>
        <fullName evidence="2">Uncharacterized protein</fullName>
    </submittedName>
</protein>
<evidence type="ECO:0000256" key="1">
    <source>
        <dbReference type="SAM" id="MobiDB-lite"/>
    </source>
</evidence>
<name>A0A5D2NAL3_GOSTO</name>